<name>A0AB33XWF2_LACRH</name>
<dbReference type="Proteomes" id="UP000009352">
    <property type="component" value="Unassembled WGS sequence"/>
</dbReference>
<gene>
    <name evidence="1" type="ORF">LRHMDP3_1027</name>
</gene>
<dbReference type="AlphaFoldDB" id="A0AB33XWF2"/>
<organism evidence="1 2">
    <name type="scientific">Lacticaseibacillus rhamnosus LRHMDP3</name>
    <dbReference type="NCBI Taxonomy" id="1203259"/>
    <lineage>
        <taxon>Bacteria</taxon>
        <taxon>Bacillati</taxon>
        <taxon>Bacillota</taxon>
        <taxon>Bacilli</taxon>
        <taxon>Lactobacillales</taxon>
        <taxon>Lactobacillaceae</taxon>
        <taxon>Lacticaseibacillus</taxon>
    </lineage>
</organism>
<protein>
    <submittedName>
        <fullName evidence="1">Uncharacterized protein</fullName>
    </submittedName>
</protein>
<reference evidence="1 2" key="1">
    <citation type="journal article" date="2013" name="Genome Announc.">
        <title>Draft Genome Sequence of Staphylococcus simulans UMC-CNS-990, Isolated from a Case of Chronic Bovine Mastitis.</title>
        <authorList>
            <person name="Calcutt M.J."/>
            <person name="Foecking M.F."/>
            <person name="Hsieh H.Y."/>
            <person name="Perry J."/>
            <person name="Stewart G.C."/>
            <person name="Middleton J.R."/>
        </authorList>
    </citation>
    <scope>NUCLEOTIDE SEQUENCE [LARGE SCALE GENOMIC DNA]</scope>
    <source>
        <strain evidence="1 2">LRHMDP3</strain>
    </source>
</reference>
<sequence length="42" mass="4301">MQFPSLKGQLASGLKCVTSLGTKIGGKDDDTGETTATTLVVM</sequence>
<dbReference type="EMBL" id="AMQX01000004">
    <property type="protein sequence ID" value="EKS51960.1"/>
    <property type="molecule type" value="Genomic_DNA"/>
</dbReference>
<comment type="caution">
    <text evidence="1">The sequence shown here is derived from an EMBL/GenBank/DDBJ whole genome shotgun (WGS) entry which is preliminary data.</text>
</comment>
<proteinExistence type="predicted"/>
<accession>A0AB33XWF2</accession>
<evidence type="ECO:0000313" key="1">
    <source>
        <dbReference type="EMBL" id="EKS51960.1"/>
    </source>
</evidence>
<evidence type="ECO:0000313" key="2">
    <source>
        <dbReference type="Proteomes" id="UP000009352"/>
    </source>
</evidence>